<evidence type="ECO:0000256" key="1">
    <source>
        <dbReference type="ARBA" id="ARBA00001946"/>
    </source>
</evidence>
<dbReference type="GO" id="GO:0034432">
    <property type="term" value="F:bis(5'-adenosyl)-pentaphosphatase activity"/>
    <property type="evidence" value="ECO:0007669"/>
    <property type="project" value="TreeGrafter"/>
</dbReference>
<dbReference type="GO" id="GO:0034431">
    <property type="term" value="F:bis(5'-adenosyl)-hexaphosphatase activity"/>
    <property type="evidence" value="ECO:0007669"/>
    <property type="project" value="TreeGrafter"/>
</dbReference>
<dbReference type="GO" id="GO:0008486">
    <property type="term" value="F:diphosphoinositol-polyphosphate diphosphatase activity"/>
    <property type="evidence" value="ECO:0007669"/>
    <property type="project" value="TreeGrafter"/>
</dbReference>
<evidence type="ECO:0000313" key="7">
    <source>
        <dbReference type="Proteomes" id="UP000676409"/>
    </source>
</evidence>
<feature type="domain" description="Nudix hydrolase" evidence="5">
    <location>
        <begin position="15"/>
        <end position="146"/>
    </location>
</feature>
<accession>A0A975G245</accession>
<name>A0A975G245_9CAUL</name>
<dbReference type="EMBL" id="CP073078">
    <property type="protein sequence ID" value="QUD88601.1"/>
    <property type="molecule type" value="Genomic_DNA"/>
</dbReference>
<dbReference type="CDD" id="cd04666">
    <property type="entry name" value="NUDIX_DIPP2_like_Nudt4"/>
    <property type="match status" value="1"/>
</dbReference>
<dbReference type="InterPro" id="IPR047198">
    <property type="entry name" value="DDP-like_NUDIX"/>
</dbReference>
<dbReference type="Pfam" id="PF00293">
    <property type="entry name" value="NUDIX"/>
    <property type="match status" value="1"/>
</dbReference>
<keyword evidence="3 6" id="KW-0378">Hydrolase</keyword>
<keyword evidence="7" id="KW-1185">Reference proteome</keyword>
<sequence>MKARVDKISTRPAPGPGLQYAALPFRRDSGVSILLVTSRETGRWVLPKGWPMKGRKPCDAAAQEALEEAGIVGRIESQAIGFYRYDKRLPDGSDRRCVVHVYPLEVEGQRKRWREQGQRTVRWFPVEEAAAAVKEPELQDLIAVFGHHLSAGANEGGSTD</sequence>
<dbReference type="Gene3D" id="3.90.79.10">
    <property type="entry name" value="Nucleoside Triphosphate Pyrophosphohydrolase"/>
    <property type="match status" value="1"/>
</dbReference>
<keyword evidence="2" id="KW-0479">Metal-binding</keyword>
<protein>
    <submittedName>
        <fullName evidence="6">NUDIX hydrolase</fullName>
    </submittedName>
</protein>
<dbReference type="GO" id="GO:0071543">
    <property type="term" value="P:diphosphoinositol polyphosphate metabolic process"/>
    <property type="evidence" value="ECO:0007669"/>
    <property type="project" value="TreeGrafter"/>
</dbReference>
<dbReference type="GO" id="GO:0005737">
    <property type="term" value="C:cytoplasm"/>
    <property type="evidence" value="ECO:0007669"/>
    <property type="project" value="TreeGrafter"/>
</dbReference>
<evidence type="ECO:0000313" key="6">
    <source>
        <dbReference type="EMBL" id="QUD88601.1"/>
    </source>
</evidence>
<dbReference type="GO" id="GO:1901911">
    <property type="term" value="P:adenosine 5'-(hexahydrogen pentaphosphate) catabolic process"/>
    <property type="evidence" value="ECO:0007669"/>
    <property type="project" value="TreeGrafter"/>
</dbReference>
<evidence type="ECO:0000256" key="2">
    <source>
        <dbReference type="ARBA" id="ARBA00022723"/>
    </source>
</evidence>
<dbReference type="Proteomes" id="UP000676409">
    <property type="component" value="Chromosome"/>
</dbReference>
<dbReference type="GO" id="GO:1901909">
    <property type="term" value="P:diadenosine hexaphosphate catabolic process"/>
    <property type="evidence" value="ECO:0007669"/>
    <property type="project" value="TreeGrafter"/>
</dbReference>
<dbReference type="InterPro" id="IPR015797">
    <property type="entry name" value="NUDIX_hydrolase-like_dom_sf"/>
</dbReference>
<dbReference type="PANTHER" id="PTHR12629">
    <property type="entry name" value="DIPHOSPHOINOSITOL POLYPHOSPHATE PHOSPHOHYDROLASE"/>
    <property type="match status" value="1"/>
</dbReference>
<gene>
    <name evidence="6" type="ORF">KCG34_01540</name>
</gene>
<dbReference type="SUPFAM" id="SSF55811">
    <property type="entry name" value="Nudix"/>
    <property type="match status" value="1"/>
</dbReference>
<dbReference type="AlphaFoldDB" id="A0A975G245"/>
<dbReference type="PANTHER" id="PTHR12629:SF0">
    <property type="entry name" value="DIPHOSPHOINOSITOL-POLYPHOSPHATE DIPHOSPHATASE"/>
    <property type="match status" value="1"/>
</dbReference>
<keyword evidence="4" id="KW-0460">Magnesium</keyword>
<dbReference type="PROSITE" id="PS51462">
    <property type="entry name" value="NUDIX"/>
    <property type="match status" value="1"/>
</dbReference>
<dbReference type="GO" id="GO:1901907">
    <property type="term" value="P:diadenosine pentaphosphate catabolic process"/>
    <property type="evidence" value="ECO:0007669"/>
    <property type="project" value="TreeGrafter"/>
</dbReference>
<evidence type="ECO:0000256" key="3">
    <source>
        <dbReference type="ARBA" id="ARBA00022801"/>
    </source>
</evidence>
<evidence type="ECO:0000259" key="5">
    <source>
        <dbReference type="PROSITE" id="PS51462"/>
    </source>
</evidence>
<reference evidence="6" key="1">
    <citation type="submission" date="2021-04" db="EMBL/GenBank/DDBJ databases">
        <title>The complete genome sequence of Caulobacter sp. S6.</title>
        <authorList>
            <person name="Tang Y."/>
            <person name="Ouyang W."/>
            <person name="Liu Q."/>
            <person name="Huang B."/>
            <person name="Guo Z."/>
            <person name="Lei P."/>
        </authorList>
    </citation>
    <scope>NUCLEOTIDE SEQUENCE</scope>
    <source>
        <strain evidence="6">S6</strain>
    </source>
</reference>
<dbReference type="GO" id="GO:0046872">
    <property type="term" value="F:metal ion binding"/>
    <property type="evidence" value="ECO:0007669"/>
    <property type="project" value="UniProtKB-KW"/>
</dbReference>
<proteinExistence type="predicted"/>
<evidence type="ECO:0000256" key="4">
    <source>
        <dbReference type="ARBA" id="ARBA00022842"/>
    </source>
</evidence>
<dbReference type="InterPro" id="IPR000086">
    <property type="entry name" value="NUDIX_hydrolase_dom"/>
</dbReference>
<dbReference type="KEGG" id="caul:KCG34_01540"/>
<comment type="cofactor">
    <cofactor evidence="1">
        <name>Mg(2+)</name>
        <dbReference type="ChEBI" id="CHEBI:18420"/>
    </cofactor>
</comment>
<organism evidence="6 7">
    <name type="scientific">Phenylobacterium montanum</name>
    <dbReference type="NCBI Taxonomy" id="2823693"/>
    <lineage>
        <taxon>Bacteria</taxon>
        <taxon>Pseudomonadati</taxon>
        <taxon>Pseudomonadota</taxon>
        <taxon>Alphaproteobacteria</taxon>
        <taxon>Caulobacterales</taxon>
        <taxon>Caulobacteraceae</taxon>
        <taxon>Phenylobacterium</taxon>
    </lineage>
</organism>
<dbReference type="GO" id="GO:0000298">
    <property type="term" value="F:endopolyphosphatase activity"/>
    <property type="evidence" value="ECO:0007669"/>
    <property type="project" value="TreeGrafter"/>
</dbReference>